<comment type="caution">
    <text evidence="1">The sequence shown here is derived from an EMBL/GenBank/DDBJ whole genome shotgun (WGS) entry which is preliminary data.</text>
</comment>
<gene>
    <name evidence="1" type="ORF">HAX54_018369</name>
</gene>
<organism evidence="1 2">
    <name type="scientific">Datura stramonium</name>
    <name type="common">Jimsonweed</name>
    <name type="synonym">Common thornapple</name>
    <dbReference type="NCBI Taxonomy" id="4076"/>
    <lineage>
        <taxon>Eukaryota</taxon>
        <taxon>Viridiplantae</taxon>
        <taxon>Streptophyta</taxon>
        <taxon>Embryophyta</taxon>
        <taxon>Tracheophyta</taxon>
        <taxon>Spermatophyta</taxon>
        <taxon>Magnoliopsida</taxon>
        <taxon>eudicotyledons</taxon>
        <taxon>Gunneridae</taxon>
        <taxon>Pentapetalae</taxon>
        <taxon>asterids</taxon>
        <taxon>lamiids</taxon>
        <taxon>Solanales</taxon>
        <taxon>Solanaceae</taxon>
        <taxon>Solanoideae</taxon>
        <taxon>Datureae</taxon>
        <taxon>Datura</taxon>
    </lineage>
</organism>
<name>A0ABS8UPL7_DATST</name>
<accession>A0ABS8UPL7</accession>
<sequence length="145" mass="16794">MDLGDAAGFPVVICRKRWKERKIKPARKGDREERRVRGESGRSGQWCVFWRWWGARNNRGKEGWLVFSGHYAGNNGGNGEGEEWERKMVVRRREKWRERGEKNEGVVSGWLLAGVRGGKMGRGEEDDVGTMLVRRGRYEAEKEEA</sequence>
<feature type="non-terminal residue" evidence="1">
    <location>
        <position position="145"/>
    </location>
</feature>
<proteinExistence type="predicted"/>
<reference evidence="1 2" key="1">
    <citation type="journal article" date="2021" name="BMC Genomics">
        <title>Datura genome reveals duplications of psychoactive alkaloid biosynthetic genes and high mutation rate following tissue culture.</title>
        <authorList>
            <person name="Rajewski A."/>
            <person name="Carter-House D."/>
            <person name="Stajich J."/>
            <person name="Litt A."/>
        </authorList>
    </citation>
    <scope>NUCLEOTIDE SEQUENCE [LARGE SCALE GENOMIC DNA]</scope>
    <source>
        <strain evidence="1">AR-01</strain>
    </source>
</reference>
<protein>
    <submittedName>
        <fullName evidence="1">Uncharacterized protein</fullName>
    </submittedName>
</protein>
<keyword evidence="2" id="KW-1185">Reference proteome</keyword>
<dbReference type="EMBL" id="JACEIK010002247">
    <property type="protein sequence ID" value="MCD9559985.1"/>
    <property type="molecule type" value="Genomic_DNA"/>
</dbReference>
<evidence type="ECO:0000313" key="2">
    <source>
        <dbReference type="Proteomes" id="UP000823775"/>
    </source>
</evidence>
<evidence type="ECO:0000313" key="1">
    <source>
        <dbReference type="EMBL" id="MCD9559985.1"/>
    </source>
</evidence>
<dbReference type="Proteomes" id="UP000823775">
    <property type="component" value="Unassembled WGS sequence"/>
</dbReference>